<keyword evidence="4" id="KW-1185">Reference proteome</keyword>
<evidence type="ECO:0000313" key="4">
    <source>
        <dbReference type="Proteomes" id="UP000652761"/>
    </source>
</evidence>
<reference evidence="3" key="1">
    <citation type="submission" date="2017-07" db="EMBL/GenBank/DDBJ databases">
        <title>Taro Niue Genome Assembly and Annotation.</title>
        <authorList>
            <person name="Atibalentja N."/>
            <person name="Keating K."/>
            <person name="Fields C.J."/>
        </authorList>
    </citation>
    <scope>NUCLEOTIDE SEQUENCE</scope>
    <source>
        <strain evidence="3">Niue_2</strain>
        <tissue evidence="3">Leaf</tissue>
    </source>
</reference>
<sequence length="87" mass="9340">MHSSQHSLSLLLTTHGATATSATRPTPSSRDDESLAEGSRGASTRSRAHKKNNPGPRTHHEVGKPCTPVPPRTGTQEQDYGTERTPK</sequence>
<feature type="chain" id="PRO_5032666793" description="Secreted protein" evidence="2">
    <location>
        <begin position="20"/>
        <end position="87"/>
    </location>
</feature>
<comment type="caution">
    <text evidence="3">The sequence shown here is derived from an EMBL/GenBank/DDBJ whole genome shotgun (WGS) entry which is preliminary data.</text>
</comment>
<dbReference type="AlphaFoldDB" id="A0A843XDV0"/>
<name>A0A843XDV0_COLES</name>
<evidence type="ECO:0000256" key="1">
    <source>
        <dbReference type="SAM" id="MobiDB-lite"/>
    </source>
</evidence>
<evidence type="ECO:0000313" key="3">
    <source>
        <dbReference type="EMBL" id="MQM17462.1"/>
    </source>
</evidence>
<feature type="signal peptide" evidence="2">
    <location>
        <begin position="1"/>
        <end position="19"/>
    </location>
</feature>
<evidence type="ECO:0008006" key="5">
    <source>
        <dbReference type="Google" id="ProtNLM"/>
    </source>
</evidence>
<dbReference type="Proteomes" id="UP000652761">
    <property type="component" value="Unassembled WGS sequence"/>
</dbReference>
<dbReference type="EMBL" id="NMUH01007558">
    <property type="protein sequence ID" value="MQM17462.1"/>
    <property type="molecule type" value="Genomic_DNA"/>
</dbReference>
<gene>
    <name evidence="3" type="ORF">Taro_050433</name>
</gene>
<organism evidence="3 4">
    <name type="scientific">Colocasia esculenta</name>
    <name type="common">Wild taro</name>
    <name type="synonym">Arum esculentum</name>
    <dbReference type="NCBI Taxonomy" id="4460"/>
    <lineage>
        <taxon>Eukaryota</taxon>
        <taxon>Viridiplantae</taxon>
        <taxon>Streptophyta</taxon>
        <taxon>Embryophyta</taxon>
        <taxon>Tracheophyta</taxon>
        <taxon>Spermatophyta</taxon>
        <taxon>Magnoliopsida</taxon>
        <taxon>Liliopsida</taxon>
        <taxon>Araceae</taxon>
        <taxon>Aroideae</taxon>
        <taxon>Colocasieae</taxon>
        <taxon>Colocasia</taxon>
    </lineage>
</organism>
<proteinExistence type="predicted"/>
<accession>A0A843XDV0</accession>
<evidence type="ECO:0000256" key="2">
    <source>
        <dbReference type="SAM" id="SignalP"/>
    </source>
</evidence>
<feature type="compositionally biased region" description="Low complexity" evidence="1">
    <location>
        <begin position="1"/>
        <end position="28"/>
    </location>
</feature>
<feature type="region of interest" description="Disordered" evidence="1">
    <location>
        <begin position="1"/>
        <end position="87"/>
    </location>
</feature>
<protein>
    <recommendedName>
        <fullName evidence="5">Secreted protein</fullName>
    </recommendedName>
</protein>
<keyword evidence="2" id="KW-0732">Signal</keyword>